<organism evidence="1 2">
    <name type="scientific">Clostridium beijerinckii</name>
    <name type="common">Clostridium MP</name>
    <dbReference type="NCBI Taxonomy" id="1520"/>
    <lineage>
        <taxon>Bacteria</taxon>
        <taxon>Bacillati</taxon>
        <taxon>Bacillota</taxon>
        <taxon>Clostridia</taxon>
        <taxon>Eubacteriales</taxon>
        <taxon>Clostridiaceae</taxon>
        <taxon>Clostridium</taxon>
    </lineage>
</organism>
<evidence type="ECO:0000313" key="2">
    <source>
        <dbReference type="Proteomes" id="UP000822184"/>
    </source>
</evidence>
<dbReference type="Proteomes" id="UP000822184">
    <property type="component" value="Unassembled WGS sequence"/>
</dbReference>
<sequence length="112" mass="13493">MLKELSKKAMERKENRWIELTSLIVNEIELENDMAYCRLEDYKSGIAFDEDDDSKILYGFSEEEIWDKLFLITDTVDYETLEEEFLNCRWCNWENALVFELKNGNKFMALRL</sequence>
<comment type="caution">
    <text evidence="1">The sequence shown here is derived from an EMBL/GenBank/DDBJ whole genome shotgun (WGS) entry which is preliminary data.</text>
</comment>
<reference evidence="1" key="1">
    <citation type="submission" date="2020-06" db="EMBL/GenBank/DDBJ databases">
        <title>Genomic insights into acetone-butanol-ethanol (ABE) fermentation by sequencing solventogenic clostridia strains.</title>
        <authorList>
            <person name="Brown S."/>
        </authorList>
    </citation>
    <scope>NUCLEOTIDE SEQUENCE</scope>
    <source>
        <strain evidence="1">DJ123</strain>
    </source>
</reference>
<name>A0AAE5LT27_CLOBE</name>
<gene>
    <name evidence="1" type="ORF">BCD95_005723</name>
</gene>
<evidence type="ECO:0000313" key="1">
    <source>
        <dbReference type="EMBL" id="NSB17464.1"/>
    </source>
</evidence>
<dbReference type="RefSeq" id="WP_077855437.1">
    <property type="nucleotide sequence ID" value="NZ_JABTDW010000001.1"/>
</dbReference>
<dbReference type="AlphaFoldDB" id="A0AAE5LT27"/>
<proteinExistence type="predicted"/>
<accession>A0AAE5LT27</accession>
<protein>
    <submittedName>
        <fullName evidence="1">Uncharacterized protein</fullName>
    </submittedName>
</protein>
<dbReference type="EMBL" id="JABTDW010000001">
    <property type="protein sequence ID" value="NSB17464.1"/>
    <property type="molecule type" value="Genomic_DNA"/>
</dbReference>